<keyword evidence="10" id="KW-1185">Reference proteome</keyword>
<dbReference type="Gene3D" id="1.20.5.780">
    <property type="entry name" value="Single helix bin"/>
    <property type="match status" value="1"/>
</dbReference>
<keyword evidence="7" id="KW-1133">Transmembrane helix</keyword>
<evidence type="ECO:0000256" key="4">
    <source>
        <dbReference type="ARBA" id="ARBA00022692"/>
    </source>
</evidence>
<name>A0A8C4J3K6_DRONO</name>
<reference evidence="9" key="2">
    <citation type="submission" date="2025-09" db="UniProtKB">
        <authorList>
            <consortium name="Ensembl"/>
        </authorList>
    </citation>
    <scope>IDENTIFICATION</scope>
</reference>
<evidence type="ECO:0000313" key="9">
    <source>
        <dbReference type="Ensembl" id="ENSDNVP00000002708.1"/>
    </source>
</evidence>
<accession>A0A8C4J3K6</accession>
<evidence type="ECO:0000256" key="2">
    <source>
        <dbReference type="ARBA" id="ARBA00005948"/>
    </source>
</evidence>
<dbReference type="InterPro" id="IPR000272">
    <property type="entry name" value="Ion-transport_regulator_FXYD"/>
</dbReference>
<evidence type="ECO:0000256" key="3">
    <source>
        <dbReference type="ARBA" id="ARBA00022448"/>
    </source>
</evidence>
<evidence type="ECO:0000256" key="7">
    <source>
        <dbReference type="RuleBase" id="RU364131"/>
    </source>
</evidence>
<evidence type="ECO:0000256" key="6">
    <source>
        <dbReference type="ARBA" id="ARBA00023136"/>
    </source>
</evidence>
<dbReference type="GO" id="GO:0016020">
    <property type="term" value="C:membrane"/>
    <property type="evidence" value="ECO:0007669"/>
    <property type="project" value="UniProtKB-SubCell"/>
</dbReference>
<keyword evidence="6 7" id="KW-0472">Membrane</keyword>
<comment type="subcellular location">
    <subcellularLocation>
        <location evidence="1">Membrane</location>
        <topology evidence="1">Single-pass membrane protein</topology>
    </subcellularLocation>
</comment>
<organism evidence="9 10">
    <name type="scientific">Dromaius novaehollandiae</name>
    <name type="common">Emu</name>
    <dbReference type="NCBI Taxonomy" id="8790"/>
    <lineage>
        <taxon>Eukaryota</taxon>
        <taxon>Metazoa</taxon>
        <taxon>Chordata</taxon>
        <taxon>Craniata</taxon>
        <taxon>Vertebrata</taxon>
        <taxon>Euteleostomi</taxon>
        <taxon>Archelosauria</taxon>
        <taxon>Archosauria</taxon>
        <taxon>Dinosauria</taxon>
        <taxon>Saurischia</taxon>
        <taxon>Theropoda</taxon>
        <taxon>Coelurosauria</taxon>
        <taxon>Aves</taxon>
        <taxon>Palaeognathae</taxon>
        <taxon>Casuariiformes</taxon>
        <taxon>Dromaiidae</taxon>
        <taxon>Dromaius</taxon>
    </lineage>
</organism>
<feature type="compositionally biased region" description="Pro residues" evidence="8">
    <location>
        <begin position="53"/>
        <end position="69"/>
    </location>
</feature>
<dbReference type="GO" id="GO:0043269">
    <property type="term" value="P:regulation of monoatomic ion transport"/>
    <property type="evidence" value="ECO:0007669"/>
    <property type="project" value="InterPro"/>
</dbReference>
<dbReference type="GO" id="GO:0006811">
    <property type="term" value="P:monoatomic ion transport"/>
    <property type="evidence" value="ECO:0007669"/>
    <property type="project" value="UniProtKB-KW"/>
</dbReference>
<protein>
    <recommendedName>
        <fullName evidence="7">FXYD domain-containing ion transport regulator</fullName>
    </recommendedName>
</protein>
<dbReference type="Pfam" id="PF02038">
    <property type="entry name" value="ATP1G1_PLM_MAT8"/>
    <property type="match status" value="1"/>
</dbReference>
<feature type="compositionally biased region" description="Low complexity" evidence="8">
    <location>
        <begin position="42"/>
        <end position="52"/>
    </location>
</feature>
<evidence type="ECO:0000256" key="8">
    <source>
        <dbReference type="SAM" id="MobiDB-lite"/>
    </source>
</evidence>
<keyword evidence="3 7" id="KW-0813">Transport</keyword>
<comment type="similarity">
    <text evidence="2 7">Belongs to the FXYD family.</text>
</comment>
<keyword evidence="5 7" id="KW-0406">Ion transport</keyword>
<evidence type="ECO:0000256" key="5">
    <source>
        <dbReference type="ARBA" id="ARBA00023065"/>
    </source>
</evidence>
<keyword evidence="4 7" id="KW-0812">Transmembrane</keyword>
<feature type="region of interest" description="Disordered" evidence="8">
    <location>
        <begin position="31"/>
        <end position="91"/>
    </location>
</feature>
<feature type="transmembrane region" description="Helical" evidence="7">
    <location>
        <begin position="14"/>
        <end position="32"/>
    </location>
</feature>
<dbReference type="GO" id="GO:0099106">
    <property type="term" value="F:ion channel regulator activity"/>
    <property type="evidence" value="ECO:0007669"/>
    <property type="project" value="InterPro"/>
</dbReference>
<feature type="compositionally biased region" description="Polar residues" evidence="8">
    <location>
        <begin position="79"/>
        <end position="91"/>
    </location>
</feature>
<evidence type="ECO:0000313" key="10">
    <source>
        <dbReference type="Proteomes" id="UP000694423"/>
    </source>
</evidence>
<reference evidence="9" key="1">
    <citation type="submission" date="2025-08" db="UniProtKB">
        <authorList>
            <consortium name="Ensembl"/>
        </authorList>
    </citation>
    <scope>IDENTIFICATION</scope>
</reference>
<dbReference type="Ensembl" id="ENSDNVT00000003258.1">
    <property type="protein sequence ID" value="ENSDNVP00000002708.1"/>
    <property type="gene ID" value="ENSDNVG00000001947.1"/>
</dbReference>
<dbReference type="Proteomes" id="UP000694423">
    <property type="component" value="Unplaced"/>
</dbReference>
<dbReference type="AlphaFoldDB" id="A0A8C4J3K6"/>
<sequence>PDRFYYGEGDYDSLRIGGLVFAGVLFFLGINIPNASPGHADTQQPPQHTPQHPTTPPRHPQHPTTPPTHTPTTPRHPCNTPQHPHDTPTTL</sequence>
<evidence type="ECO:0000256" key="1">
    <source>
        <dbReference type="ARBA" id="ARBA00004167"/>
    </source>
</evidence>
<proteinExistence type="inferred from homology"/>